<dbReference type="Proteomes" id="UP001497457">
    <property type="component" value="Chromosome 11b"/>
</dbReference>
<dbReference type="EMBL" id="OZ075119">
    <property type="protein sequence ID" value="CAL5092864.1"/>
    <property type="molecule type" value="Genomic_DNA"/>
</dbReference>
<gene>
    <name evidence="3" type="ORF">URODEC1_LOCUS115113</name>
    <name evidence="2" type="ORF">URODEC1_LOCUS7755</name>
</gene>
<protein>
    <recommendedName>
        <fullName evidence="1">DUF6598 domain-containing protein</fullName>
    </recommendedName>
</protein>
<evidence type="ECO:0000313" key="4">
    <source>
        <dbReference type="Proteomes" id="UP001497457"/>
    </source>
</evidence>
<organism evidence="2 4">
    <name type="scientific">Urochloa decumbens</name>
    <dbReference type="NCBI Taxonomy" id="240449"/>
    <lineage>
        <taxon>Eukaryota</taxon>
        <taxon>Viridiplantae</taxon>
        <taxon>Streptophyta</taxon>
        <taxon>Embryophyta</taxon>
        <taxon>Tracheophyta</taxon>
        <taxon>Spermatophyta</taxon>
        <taxon>Magnoliopsida</taxon>
        <taxon>Liliopsida</taxon>
        <taxon>Poales</taxon>
        <taxon>Poaceae</taxon>
        <taxon>PACMAD clade</taxon>
        <taxon>Panicoideae</taxon>
        <taxon>Panicodae</taxon>
        <taxon>Paniceae</taxon>
        <taxon>Melinidinae</taxon>
        <taxon>Urochloa</taxon>
    </lineage>
</organism>
<proteinExistence type="predicted"/>
<dbReference type="AlphaFoldDB" id="A0ABC8VZT2"/>
<dbReference type="PANTHER" id="PTHR33065">
    <property type="entry name" value="OS07G0486400 PROTEIN"/>
    <property type="match status" value="1"/>
</dbReference>
<evidence type="ECO:0000313" key="3">
    <source>
        <dbReference type="EMBL" id="CAL5092864.1"/>
    </source>
</evidence>
<evidence type="ECO:0000259" key="1">
    <source>
        <dbReference type="Pfam" id="PF20241"/>
    </source>
</evidence>
<feature type="domain" description="DUF6598" evidence="1">
    <location>
        <begin position="62"/>
        <end position="301"/>
    </location>
</feature>
<sequence>MTTDCLVRETKEVRVETSKPDSNEFTFWRLNEDSESKIEAMRNWERKVTCHDLCSCYPAQALQVCELSISTKEDSTIASKAYIFGSFAIRDHYDRRRINIFNSERTDPVPINFINGVGKVRITNTRRGILYGNLAFDYDLNIIHTTLEGYNKEEKIDGKALYNGKKRPYSSHPEIIHASIPITGDSKIKETNLKFIRFPQGIEAEIKIEPPQGLDFHLTARMGDLPEEILVFDSNYSMPRGNANHNSLKFVLVVPFLDTLELKYTDHNHPDEKPNIRTFNSLYHGFSSEDITLKSGTIRMEIKWSRM</sequence>
<dbReference type="InterPro" id="IPR046533">
    <property type="entry name" value="DUF6598"/>
</dbReference>
<accession>A0ABC8VZT2</accession>
<evidence type="ECO:0000313" key="2">
    <source>
        <dbReference type="EMBL" id="CAL4898470.1"/>
    </source>
</evidence>
<reference evidence="2 4" key="2">
    <citation type="submission" date="2024-10" db="EMBL/GenBank/DDBJ databases">
        <authorList>
            <person name="Ryan C."/>
        </authorList>
    </citation>
    <scope>NUCLEOTIDE SEQUENCE [LARGE SCALE GENOMIC DNA]</scope>
</reference>
<keyword evidence="4" id="KW-1185">Reference proteome</keyword>
<reference evidence="4" key="1">
    <citation type="submission" date="2024-06" db="EMBL/GenBank/DDBJ databases">
        <authorList>
            <person name="Ryan C."/>
        </authorList>
    </citation>
    <scope>NUCLEOTIDE SEQUENCE [LARGE SCALE GENOMIC DNA]</scope>
</reference>
<dbReference type="Proteomes" id="UP001497457">
    <property type="component" value="Chromosome 9rd"/>
</dbReference>
<name>A0ABC8VZT2_9POAL</name>
<dbReference type="PANTHER" id="PTHR33065:SF130">
    <property type="entry name" value="OS05G0554800 PROTEIN"/>
    <property type="match status" value="1"/>
</dbReference>
<dbReference type="Pfam" id="PF20241">
    <property type="entry name" value="DUF6598"/>
    <property type="match status" value="1"/>
</dbReference>
<dbReference type="EMBL" id="OZ075121">
    <property type="protein sequence ID" value="CAL4898470.1"/>
    <property type="molecule type" value="Genomic_DNA"/>
</dbReference>